<dbReference type="InterPro" id="IPR027417">
    <property type="entry name" value="P-loop_NTPase"/>
</dbReference>
<evidence type="ECO:0000256" key="3">
    <source>
        <dbReference type="ARBA" id="ARBA00022840"/>
    </source>
</evidence>
<evidence type="ECO:0000313" key="10">
    <source>
        <dbReference type="Proteomes" id="UP001150217"/>
    </source>
</evidence>
<keyword evidence="3" id="KW-0067">ATP-binding</keyword>
<keyword evidence="4" id="KW-0238">DNA-binding</keyword>
<comment type="similarity">
    <text evidence="1">Belongs to the helicase family. RecQ subfamily.</text>
</comment>
<comment type="caution">
    <text evidence="9">The sequence shown here is derived from an EMBL/GenBank/DDBJ whole genome shotgun (WGS) entry which is preliminary data.</text>
</comment>
<dbReference type="Pfam" id="PF00271">
    <property type="entry name" value="Helicase_C"/>
    <property type="match status" value="1"/>
</dbReference>
<feature type="domain" description="Helicase ATP-binding" evidence="8">
    <location>
        <begin position="33"/>
        <end position="260"/>
    </location>
</feature>
<accession>A0ABQ8UZS6</accession>
<dbReference type="SMART" id="SM00487">
    <property type="entry name" value="DEXDc"/>
    <property type="match status" value="1"/>
</dbReference>
<sequence length="573" mass="65090">MSVNTHPVPSLTKFRFNSAAGHALISRIVCLYLPYTPHDYVLEGIGHVLDGTDLVAITPTGSGKTGYMAFTALVVRELTLCPEKYPETAQAIQNLPKNPLMLTICLTNYMEHQLEENLAKMNLEVLIINGEAEAHEKALPDLWCHAQDDTRVSVLLMSPEQLHSKGYEIALTNKSFYHRIYTLAVDEVHLLLSWGKSFRQPFQQIGLARARLSDRVVLISLTATMRGGRALKTVCRFLGLQEGRFHLICQSNQRPDIQLILCKISSPVNGRSFPELDWLHEYMYHWDQELGGDPRTVLNWMREYNLLSEDYNQVTQTLMRSGDCSVVFGTSSLAIGVDIEKVQDVVLFGDPLDLDELLQMLGRIRPNWDIRAEQSLTKHNKPSDQKITELEDSEADMDIGLAEILTAKCKVENIDRKQQCFCSNYYQDQPPLIRKIPKLPATPLPALEPPKKHQKITASQRLQDTTELKRFRLQMFREAEDKSCSMLPLELYYPDEEIQQVLDNFASLKEVEDIGKLLPRNHWLLIYHQQLFDCVNKLGAEFEEIKAAEKQKCDGAEQAAGQALNIEDLGTGI</sequence>
<name>A0ABQ8UZS6_9AGAR</name>
<proteinExistence type="inferred from homology"/>
<evidence type="ECO:0000256" key="5">
    <source>
        <dbReference type="ARBA" id="ARBA00023235"/>
    </source>
</evidence>
<comment type="catalytic activity">
    <reaction evidence="6">
        <text>Couples ATP hydrolysis with the unwinding of duplex DNA by translocating in the 3'-5' direction.</text>
        <dbReference type="EC" id="5.6.2.4"/>
    </reaction>
</comment>
<dbReference type="EMBL" id="JANVFT010000162">
    <property type="protein sequence ID" value="KAJ4463461.1"/>
    <property type="molecule type" value="Genomic_DNA"/>
</dbReference>
<evidence type="ECO:0000256" key="7">
    <source>
        <dbReference type="ARBA" id="ARBA00034808"/>
    </source>
</evidence>
<dbReference type="InterPro" id="IPR011545">
    <property type="entry name" value="DEAD/DEAH_box_helicase_dom"/>
</dbReference>
<dbReference type="InterPro" id="IPR014001">
    <property type="entry name" value="Helicase_ATP-bd"/>
</dbReference>
<evidence type="ECO:0000313" key="9">
    <source>
        <dbReference type="EMBL" id="KAJ4463461.1"/>
    </source>
</evidence>
<evidence type="ECO:0000259" key="8">
    <source>
        <dbReference type="SMART" id="SM00487"/>
    </source>
</evidence>
<dbReference type="Pfam" id="PF00270">
    <property type="entry name" value="DEAD"/>
    <property type="match status" value="1"/>
</dbReference>
<protein>
    <recommendedName>
        <fullName evidence="7">DNA 3'-5' helicase</fullName>
        <ecNumber evidence="7">5.6.2.4</ecNumber>
    </recommendedName>
</protein>
<gene>
    <name evidence="9" type="ORF">C8R41DRAFT_927391</name>
</gene>
<dbReference type="Proteomes" id="UP001150217">
    <property type="component" value="Unassembled WGS sequence"/>
</dbReference>
<dbReference type="PANTHER" id="PTHR13710:SF105">
    <property type="entry name" value="ATP-DEPENDENT DNA HELICASE Q1"/>
    <property type="match status" value="1"/>
</dbReference>
<organism evidence="9 10">
    <name type="scientific">Lentinula lateritia</name>
    <dbReference type="NCBI Taxonomy" id="40482"/>
    <lineage>
        <taxon>Eukaryota</taxon>
        <taxon>Fungi</taxon>
        <taxon>Dikarya</taxon>
        <taxon>Basidiomycota</taxon>
        <taxon>Agaricomycotina</taxon>
        <taxon>Agaricomycetes</taxon>
        <taxon>Agaricomycetidae</taxon>
        <taxon>Agaricales</taxon>
        <taxon>Marasmiineae</taxon>
        <taxon>Omphalotaceae</taxon>
        <taxon>Lentinula</taxon>
    </lineage>
</organism>
<dbReference type="EC" id="5.6.2.4" evidence="7"/>
<dbReference type="SUPFAM" id="SSF52540">
    <property type="entry name" value="P-loop containing nucleoside triphosphate hydrolases"/>
    <property type="match status" value="2"/>
</dbReference>
<dbReference type="InterPro" id="IPR001650">
    <property type="entry name" value="Helicase_C-like"/>
</dbReference>
<evidence type="ECO:0000256" key="1">
    <source>
        <dbReference type="ARBA" id="ARBA00005446"/>
    </source>
</evidence>
<keyword evidence="10" id="KW-1185">Reference proteome</keyword>
<dbReference type="PANTHER" id="PTHR13710">
    <property type="entry name" value="DNA HELICASE RECQ FAMILY MEMBER"/>
    <property type="match status" value="1"/>
</dbReference>
<evidence type="ECO:0000256" key="6">
    <source>
        <dbReference type="ARBA" id="ARBA00034617"/>
    </source>
</evidence>
<keyword evidence="5" id="KW-0413">Isomerase</keyword>
<evidence type="ECO:0000256" key="2">
    <source>
        <dbReference type="ARBA" id="ARBA00022741"/>
    </source>
</evidence>
<dbReference type="Gene3D" id="3.40.50.300">
    <property type="entry name" value="P-loop containing nucleotide triphosphate hydrolases"/>
    <property type="match status" value="2"/>
</dbReference>
<reference evidence="9" key="1">
    <citation type="submission" date="2022-08" db="EMBL/GenBank/DDBJ databases">
        <title>A Global Phylogenomic Analysis of the Shiitake Genus Lentinula.</title>
        <authorList>
            <consortium name="DOE Joint Genome Institute"/>
            <person name="Sierra-Patev S."/>
            <person name="Min B."/>
            <person name="Naranjo-Ortiz M."/>
            <person name="Looney B."/>
            <person name="Konkel Z."/>
            <person name="Slot J.C."/>
            <person name="Sakamoto Y."/>
            <person name="Steenwyk J.L."/>
            <person name="Rokas A."/>
            <person name="Carro J."/>
            <person name="Camarero S."/>
            <person name="Ferreira P."/>
            <person name="Molpeceres G."/>
            <person name="Ruiz-Duenas F.J."/>
            <person name="Serrano A."/>
            <person name="Henrissat B."/>
            <person name="Drula E."/>
            <person name="Hughes K.W."/>
            <person name="Mata J.L."/>
            <person name="Ishikawa N.K."/>
            <person name="Vargas-Isla R."/>
            <person name="Ushijima S."/>
            <person name="Smith C.A."/>
            <person name="Ahrendt S."/>
            <person name="Andreopoulos W."/>
            <person name="He G."/>
            <person name="Labutti K."/>
            <person name="Lipzen A."/>
            <person name="Ng V."/>
            <person name="Riley R."/>
            <person name="Sandor L."/>
            <person name="Barry K."/>
            <person name="Martinez A.T."/>
            <person name="Xiao Y."/>
            <person name="Gibbons J.G."/>
            <person name="Terashima K."/>
            <person name="Grigoriev I.V."/>
            <person name="Hibbett D.S."/>
        </authorList>
    </citation>
    <scope>NUCLEOTIDE SEQUENCE</scope>
    <source>
        <strain evidence="9">RHP3577 ss4</strain>
    </source>
</reference>
<evidence type="ECO:0000256" key="4">
    <source>
        <dbReference type="ARBA" id="ARBA00023125"/>
    </source>
</evidence>
<keyword evidence="2" id="KW-0547">Nucleotide-binding</keyword>